<comment type="caution">
    <text evidence="1">The sequence shown here is derived from an EMBL/GenBank/DDBJ whole genome shotgun (WGS) entry which is preliminary data.</text>
</comment>
<dbReference type="Gene3D" id="3.30.530.20">
    <property type="match status" value="1"/>
</dbReference>
<name>A0ABW0EKE4_9PSEU</name>
<dbReference type="InterPro" id="IPR019587">
    <property type="entry name" value="Polyketide_cyclase/dehydratase"/>
</dbReference>
<accession>A0ABW0EKE4</accession>
<proteinExistence type="predicted"/>
<organism evidence="1 2">
    <name type="scientific">Actinokineospora guangxiensis</name>
    <dbReference type="NCBI Taxonomy" id="1490288"/>
    <lineage>
        <taxon>Bacteria</taxon>
        <taxon>Bacillati</taxon>
        <taxon>Actinomycetota</taxon>
        <taxon>Actinomycetes</taxon>
        <taxon>Pseudonocardiales</taxon>
        <taxon>Pseudonocardiaceae</taxon>
        <taxon>Actinokineospora</taxon>
    </lineage>
</organism>
<gene>
    <name evidence="1" type="ORF">ACFPM7_04925</name>
</gene>
<dbReference type="Pfam" id="PF10604">
    <property type="entry name" value="Polyketide_cyc2"/>
    <property type="match status" value="1"/>
</dbReference>
<evidence type="ECO:0000313" key="1">
    <source>
        <dbReference type="EMBL" id="MFC5286386.1"/>
    </source>
</evidence>
<sequence>MSRKFTVAKSPSEVVDYLRDFARAEEWDPGTVSCTRKDDGPVRVGSTWRNVSKFLGQETELTYELTKAGPDHLQFVGRNKTATSTDDIAIEPGSAPGTTEITYRAHIEFNGVAKLATPVAKVAMERLGDETEESLRRILGPVGVD</sequence>
<dbReference type="RefSeq" id="WP_378244273.1">
    <property type="nucleotide sequence ID" value="NZ_JBHSKF010000002.1"/>
</dbReference>
<keyword evidence="2" id="KW-1185">Reference proteome</keyword>
<reference evidence="2" key="1">
    <citation type="journal article" date="2019" name="Int. J. Syst. Evol. Microbiol.">
        <title>The Global Catalogue of Microorganisms (GCM) 10K type strain sequencing project: providing services to taxonomists for standard genome sequencing and annotation.</title>
        <authorList>
            <consortium name="The Broad Institute Genomics Platform"/>
            <consortium name="The Broad Institute Genome Sequencing Center for Infectious Disease"/>
            <person name="Wu L."/>
            <person name="Ma J."/>
        </authorList>
    </citation>
    <scope>NUCLEOTIDE SEQUENCE [LARGE SCALE GENOMIC DNA]</scope>
    <source>
        <strain evidence="2">CCUG 59778</strain>
    </source>
</reference>
<dbReference type="EMBL" id="JBHSKF010000002">
    <property type="protein sequence ID" value="MFC5286386.1"/>
    <property type="molecule type" value="Genomic_DNA"/>
</dbReference>
<evidence type="ECO:0000313" key="2">
    <source>
        <dbReference type="Proteomes" id="UP001596157"/>
    </source>
</evidence>
<protein>
    <submittedName>
        <fullName evidence="1">SRPBCC family protein</fullName>
    </submittedName>
</protein>
<dbReference type="Proteomes" id="UP001596157">
    <property type="component" value="Unassembled WGS sequence"/>
</dbReference>
<dbReference type="SUPFAM" id="SSF55961">
    <property type="entry name" value="Bet v1-like"/>
    <property type="match status" value="1"/>
</dbReference>
<dbReference type="InterPro" id="IPR023393">
    <property type="entry name" value="START-like_dom_sf"/>
</dbReference>